<feature type="compositionally biased region" description="Basic and acidic residues" evidence="9">
    <location>
        <begin position="583"/>
        <end position="602"/>
    </location>
</feature>
<feature type="domain" description="C3H1-type" evidence="11">
    <location>
        <begin position="286"/>
        <end position="316"/>
    </location>
</feature>
<dbReference type="FunFam" id="3.30.70.330:FF:000318">
    <property type="entry name" value="Zinc finger CCCH domain-containing protein 5"/>
    <property type="match status" value="1"/>
</dbReference>
<evidence type="ECO:0000256" key="1">
    <source>
        <dbReference type="ARBA" id="ARBA00022723"/>
    </source>
</evidence>
<organism evidence="12 13">
    <name type="scientific">Artemisia annua</name>
    <name type="common">Sweet wormwood</name>
    <dbReference type="NCBI Taxonomy" id="35608"/>
    <lineage>
        <taxon>Eukaryota</taxon>
        <taxon>Viridiplantae</taxon>
        <taxon>Streptophyta</taxon>
        <taxon>Embryophyta</taxon>
        <taxon>Tracheophyta</taxon>
        <taxon>Spermatophyta</taxon>
        <taxon>Magnoliopsida</taxon>
        <taxon>eudicotyledons</taxon>
        <taxon>Gunneridae</taxon>
        <taxon>Pentapetalae</taxon>
        <taxon>asterids</taxon>
        <taxon>campanulids</taxon>
        <taxon>Asterales</taxon>
        <taxon>Asteraceae</taxon>
        <taxon>Asteroideae</taxon>
        <taxon>Anthemideae</taxon>
        <taxon>Artemisiinae</taxon>
        <taxon>Artemisia</taxon>
    </lineage>
</organism>
<keyword evidence="13" id="KW-1185">Reference proteome</keyword>
<evidence type="ECO:0000256" key="4">
    <source>
        <dbReference type="ARBA" id="ARBA00022833"/>
    </source>
</evidence>
<dbReference type="InterPro" id="IPR009145">
    <property type="entry name" value="U2AF_small"/>
</dbReference>
<keyword evidence="2" id="KW-0677">Repeat</keyword>
<evidence type="ECO:0000313" key="12">
    <source>
        <dbReference type="EMBL" id="PWA70143.1"/>
    </source>
</evidence>
<feature type="compositionally biased region" description="Basic and acidic residues" evidence="9">
    <location>
        <begin position="350"/>
        <end position="378"/>
    </location>
</feature>
<dbReference type="OrthoDB" id="423462at2759"/>
<evidence type="ECO:0000256" key="8">
    <source>
        <dbReference type="PROSITE-ProRule" id="PRU00723"/>
    </source>
</evidence>
<feature type="compositionally biased region" description="Basic residues" evidence="9">
    <location>
        <begin position="486"/>
        <end position="495"/>
    </location>
</feature>
<dbReference type="Proteomes" id="UP000245207">
    <property type="component" value="Unassembled WGS sequence"/>
</dbReference>
<feature type="compositionally biased region" description="Basic and acidic residues" evidence="9">
    <location>
        <begin position="619"/>
        <end position="638"/>
    </location>
</feature>
<dbReference type="GO" id="GO:0003677">
    <property type="term" value="F:DNA binding"/>
    <property type="evidence" value="ECO:0007669"/>
    <property type="project" value="UniProtKB-KW"/>
</dbReference>
<sequence>MTETVTTSQTDDKKPGTLENMEDWEPSAAEQLKAEGAEEGLNDDDEWEYVEEGPPEIIWQGNEIIVKKNKVRVKKKDISQDIEKEDTNRPTSNPLPPQSEAYASYKNAPITSTELVDTVAQQVPNFGTEQDKAHCPFHIKTGACRFGLRCNRVHYYPDKSTTLLIKNMYNGPGLAWEQDEGLEVCCRVPAVILNFSRDPQWSGAPSYTEEEVERSYEDFYEDVHTEFLKFGEIVNFKVCRNGSFHLRGNVYVNYKSLDSAVMAYNSVQGRYFAGKQVKCEFVCLTRWKVAICGEYVKSRLKTCSRGSACNFLHCFSNPGGDYEWADSDKPPPRYWVEKMTALFGYSDDPWHDKQIDQPSPKDQRHSSRVFTSDRESYHYKRHQSVETNKQNGSSSRSRHEENRVHKNSHREHQNDDKYYNDERKYRNNHRSHSLPDDTVSDGDLFDKSTHRRHRDRSKDRSRHSTRESKPRDYYGSSSDEDLYTEKRRKSRSRHRKENDDEKADDAKHEDSEAELQRHRKQKTSSTRYNQRSRRHNRVEGIDDHQESEDERYANKQKRHKRKSATDKNNTNDRWEPDSSPIEHGNDYELSDVRKSNDKRSSREIGSVSVEGEPEIFEVVGKDRPGESRHSHDRDDRTREKRKRI</sequence>
<comment type="caution">
    <text evidence="12">The sequence shown here is derived from an EMBL/GenBank/DDBJ whole genome shotgun (WGS) entry which is preliminary data.</text>
</comment>
<dbReference type="PRINTS" id="PR01848">
    <property type="entry name" value="U2AUXFACTOR"/>
</dbReference>
<dbReference type="Pfam" id="PF00076">
    <property type="entry name" value="RRM_1"/>
    <property type="match status" value="1"/>
</dbReference>
<feature type="region of interest" description="Disordered" evidence="9">
    <location>
        <begin position="75"/>
        <end position="101"/>
    </location>
</feature>
<dbReference type="InterPro" id="IPR003954">
    <property type="entry name" value="RRM_euk-type"/>
</dbReference>
<feature type="domain" description="RRM" evidence="10">
    <location>
        <begin position="188"/>
        <end position="281"/>
    </location>
</feature>
<evidence type="ECO:0000259" key="10">
    <source>
        <dbReference type="PROSITE" id="PS50102"/>
    </source>
</evidence>
<keyword evidence="6" id="KW-0238">DNA-binding</keyword>
<protein>
    <submittedName>
        <fullName evidence="12">Nucleotide-binding, alpha-beta plait</fullName>
    </submittedName>
</protein>
<proteinExistence type="predicted"/>
<feature type="compositionally biased region" description="Basic and acidic residues" evidence="9">
    <location>
        <begin position="496"/>
        <end position="516"/>
    </location>
</feature>
<feature type="domain" description="C3H1-type" evidence="11">
    <location>
        <begin position="129"/>
        <end position="157"/>
    </location>
</feature>
<evidence type="ECO:0000256" key="2">
    <source>
        <dbReference type="ARBA" id="ARBA00022737"/>
    </source>
</evidence>
<dbReference type="InterPro" id="IPR012677">
    <property type="entry name" value="Nucleotide-bd_a/b_plait_sf"/>
</dbReference>
<name>A0A2U1N9G2_ARTAN</name>
<dbReference type="GO" id="GO:0089701">
    <property type="term" value="C:U2AF complex"/>
    <property type="evidence" value="ECO:0007669"/>
    <property type="project" value="InterPro"/>
</dbReference>
<dbReference type="PROSITE" id="PS50102">
    <property type="entry name" value="RRM"/>
    <property type="match status" value="1"/>
</dbReference>
<dbReference type="STRING" id="35608.A0A2U1N9G2"/>
<dbReference type="SMART" id="SM00356">
    <property type="entry name" value="ZnF_C3H1"/>
    <property type="match status" value="2"/>
</dbReference>
<dbReference type="InterPro" id="IPR035979">
    <property type="entry name" value="RBD_domain_sf"/>
</dbReference>
<feature type="compositionally biased region" description="Polar residues" evidence="9">
    <location>
        <begin position="385"/>
        <end position="395"/>
    </location>
</feature>
<dbReference type="GO" id="GO:0008270">
    <property type="term" value="F:zinc ion binding"/>
    <property type="evidence" value="ECO:0007669"/>
    <property type="project" value="UniProtKB-KW"/>
</dbReference>
<evidence type="ECO:0000313" key="13">
    <source>
        <dbReference type="Proteomes" id="UP000245207"/>
    </source>
</evidence>
<keyword evidence="5 7" id="KW-0694">RNA-binding</keyword>
<dbReference type="Gene3D" id="3.30.70.330">
    <property type="match status" value="1"/>
</dbReference>
<feature type="region of interest" description="Disordered" evidence="9">
    <location>
        <begin position="1"/>
        <end position="25"/>
    </location>
</feature>
<evidence type="ECO:0000256" key="6">
    <source>
        <dbReference type="ARBA" id="ARBA00023125"/>
    </source>
</evidence>
<feature type="compositionally biased region" description="Basic and acidic residues" evidence="9">
    <location>
        <begin position="563"/>
        <end position="576"/>
    </location>
</feature>
<dbReference type="InterPro" id="IPR000504">
    <property type="entry name" value="RRM_dom"/>
</dbReference>
<feature type="compositionally biased region" description="Basic and acidic residues" evidence="9">
    <location>
        <begin position="397"/>
        <end position="425"/>
    </location>
</feature>
<dbReference type="EMBL" id="PKPP01003297">
    <property type="protein sequence ID" value="PWA70143.1"/>
    <property type="molecule type" value="Genomic_DNA"/>
</dbReference>
<keyword evidence="1 8" id="KW-0479">Metal-binding</keyword>
<dbReference type="PANTHER" id="PTHR12620">
    <property type="entry name" value="U2 SNRNP AUXILIARY FACTOR, SMALL SUBUNIT"/>
    <property type="match status" value="1"/>
</dbReference>
<dbReference type="GO" id="GO:0003723">
    <property type="term" value="F:RNA binding"/>
    <property type="evidence" value="ECO:0007669"/>
    <property type="project" value="UniProtKB-UniRule"/>
</dbReference>
<evidence type="ECO:0000256" key="3">
    <source>
        <dbReference type="ARBA" id="ARBA00022771"/>
    </source>
</evidence>
<feature type="compositionally biased region" description="Basic and acidic residues" evidence="9">
    <location>
        <begin position="456"/>
        <end position="472"/>
    </location>
</feature>
<dbReference type="GO" id="GO:0000398">
    <property type="term" value="P:mRNA splicing, via spliceosome"/>
    <property type="evidence" value="ECO:0007669"/>
    <property type="project" value="InterPro"/>
</dbReference>
<keyword evidence="3 8" id="KW-0863">Zinc-finger</keyword>
<evidence type="ECO:0000256" key="9">
    <source>
        <dbReference type="SAM" id="MobiDB-lite"/>
    </source>
</evidence>
<dbReference type="SMART" id="SM00361">
    <property type="entry name" value="RRM_1"/>
    <property type="match status" value="1"/>
</dbReference>
<evidence type="ECO:0000259" key="11">
    <source>
        <dbReference type="PROSITE" id="PS50103"/>
    </source>
</evidence>
<feature type="compositionally biased region" description="Basic and acidic residues" evidence="9">
    <location>
        <begin position="76"/>
        <end position="88"/>
    </location>
</feature>
<dbReference type="AlphaFoldDB" id="A0A2U1N9G2"/>
<evidence type="ECO:0000256" key="7">
    <source>
        <dbReference type="PROSITE-ProRule" id="PRU00176"/>
    </source>
</evidence>
<dbReference type="PROSITE" id="PS50103">
    <property type="entry name" value="ZF_C3H1"/>
    <property type="match status" value="2"/>
</dbReference>
<accession>A0A2U1N9G2</accession>
<reference evidence="12 13" key="1">
    <citation type="journal article" date="2018" name="Mol. Plant">
        <title>The genome of Artemisia annua provides insight into the evolution of Asteraceae family and artemisinin biosynthesis.</title>
        <authorList>
            <person name="Shen Q."/>
            <person name="Zhang L."/>
            <person name="Liao Z."/>
            <person name="Wang S."/>
            <person name="Yan T."/>
            <person name="Shi P."/>
            <person name="Liu M."/>
            <person name="Fu X."/>
            <person name="Pan Q."/>
            <person name="Wang Y."/>
            <person name="Lv Z."/>
            <person name="Lu X."/>
            <person name="Zhang F."/>
            <person name="Jiang W."/>
            <person name="Ma Y."/>
            <person name="Chen M."/>
            <person name="Hao X."/>
            <person name="Li L."/>
            <person name="Tang Y."/>
            <person name="Lv G."/>
            <person name="Zhou Y."/>
            <person name="Sun X."/>
            <person name="Brodelius P.E."/>
            <person name="Rose J.K.C."/>
            <person name="Tang K."/>
        </authorList>
    </citation>
    <scope>NUCLEOTIDE SEQUENCE [LARGE SCALE GENOMIC DNA]</scope>
    <source>
        <strain evidence="13">cv. Huhao1</strain>
        <tissue evidence="12">Leaf</tissue>
    </source>
</reference>
<dbReference type="InterPro" id="IPR000571">
    <property type="entry name" value="Znf_CCCH"/>
</dbReference>
<dbReference type="SUPFAM" id="SSF54928">
    <property type="entry name" value="RNA-binding domain, RBD"/>
    <property type="match status" value="1"/>
</dbReference>
<feature type="region of interest" description="Disordered" evidence="9">
    <location>
        <begin position="350"/>
        <end position="644"/>
    </location>
</feature>
<feature type="zinc finger region" description="C3H1-type" evidence="8">
    <location>
        <begin position="286"/>
        <end position="316"/>
    </location>
</feature>
<gene>
    <name evidence="12" type="ORF">CTI12_AA291740</name>
</gene>
<keyword evidence="4 8" id="KW-0862">Zinc</keyword>
<feature type="zinc finger region" description="C3H1-type" evidence="8">
    <location>
        <begin position="129"/>
        <end position="157"/>
    </location>
</feature>
<evidence type="ECO:0000256" key="5">
    <source>
        <dbReference type="ARBA" id="ARBA00022884"/>
    </source>
</evidence>